<dbReference type="InterPro" id="IPR000847">
    <property type="entry name" value="LysR_HTH_N"/>
</dbReference>
<dbReference type="RefSeq" id="WP_023978668.1">
    <property type="nucleotide sequence ID" value="NZ_CBLX010000013.1"/>
</dbReference>
<evidence type="ECO:0000313" key="7">
    <source>
        <dbReference type="Proteomes" id="UP000027583"/>
    </source>
</evidence>
<dbReference type="InterPro" id="IPR036388">
    <property type="entry name" value="WH-like_DNA-bd_sf"/>
</dbReference>
<dbReference type="InterPro" id="IPR036390">
    <property type="entry name" value="WH_DNA-bd_sf"/>
</dbReference>
<dbReference type="PANTHER" id="PTHR30126:SF39">
    <property type="entry name" value="HTH-TYPE TRANSCRIPTIONAL REGULATOR CYSL"/>
    <property type="match status" value="1"/>
</dbReference>
<evidence type="ECO:0000256" key="2">
    <source>
        <dbReference type="ARBA" id="ARBA00023015"/>
    </source>
</evidence>
<dbReference type="GO" id="GO:0000976">
    <property type="term" value="F:transcription cis-regulatory region binding"/>
    <property type="evidence" value="ECO:0007669"/>
    <property type="project" value="TreeGrafter"/>
</dbReference>
<evidence type="ECO:0000256" key="4">
    <source>
        <dbReference type="ARBA" id="ARBA00023163"/>
    </source>
</evidence>
<keyword evidence="3" id="KW-0238">DNA-binding</keyword>
<dbReference type="Proteomes" id="UP000027583">
    <property type="component" value="Unassembled WGS sequence"/>
</dbReference>
<protein>
    <submittedName>
        <fullName evidence="6">Transcriptional regulator LysR family</fullName>
    </submittedName>
</protein>
<proteinExistence type="inferred from homology"/>
<evidence type="ECO:0000259" key="5">
    <source>
        <dbReference type="PROSITE" id="PS50931"/>
    </source>
</evidence>
<sequence length="288" mass="31375">MTLDQMRIFVAVAEREHMTRAAEALCLTQSAVSHAIMTLEQTFGLVFFDRIGRRIRLTQAGALFLEEARAVLKRAGAAQQRMRALTTLDEGSLHLWASQTIASYWLPARINRFHEQHPAITLEVTISNTEDICQHLLDDTLAMGLIEGVVAAPTLTATSVATDQLLLVVTPEHEWARQPPCPQDLAGSDWILREKGSGTRASFEKAVADWGVDRAALSVVMELTSNEAIANAVATGNAATVLSASVVAGLIENGLLHHVGIRFPERHFSLVRNARALSPAEKAFIALL</sequence>
<keyword evidence="2" id="KW-0805">Transcription regulation</keyword>
<dbReference type="Gene3D" id="1.10.10.10">
    <property type="entry name" value="Winged helix-like DNA-binding domain superfamily/Winged helix DNA-binding domain"/>
    <property type="match status" value="1"/>
</dbReference>
<dbReference type="InterPro" id="IPR005119">
    <property type="entry name" value="LysR_subst-bd"/>
</dbReference>
<dbReference type="EMBL" id="CBLX010000013">
    <property type="protein sequence ID" value="CDG39979.1"/>
    <property type="molecule type" value="Genomic_DNA"/>
</dbReference>
<feature type="domain" description="HTH lysR-type" evidence="5">
    <location>
        <begin position="1"/>
        <end position="58"/>
    </location>
</feature>
<dbReference type="PRINTS" id="PR00039">
    <property type="entry name" value="HTHLYSR"/>
</dbReference>
<reference evidence="6 7" key="2">
    <citation type="journal article" date="2014" name="PLoS ONE">
        <title>Evolution of mitochondria reconstructed from the energy metabolism of living bacteria.</title>
        <authorList>
            <person name="Degli Esposti M."/>
            <person name="Chouaia B."/>
            <person name="Comandatore F."/>
            <person name="Crotti E."/>
            <person name="Sassera D."/>
            <person name="Lievens P.M."/>
            <person name="Daffonchio D."/>
            <person name="Bandi C."/>
        </authorList>
    </citation>
    <scope>NUCLEOTIDE SEQUENCE [LARGE SCALE GENOMIC DNA]</scope>
    <source>
        <strain evidence="6 7">SF2.1</strain>
    </source>
</reference>
<reference evidence="6 7" key="1">
    <citation type="journal article" date="2014" name="Genome Biol. Evol.">
        <title>Acetic acid bacteria genomes reveal functional traits for adaptation to life in insect guts.</title>
        <authorList>
            <person name="Chouaia B."/>
            <person name="Gaiarsa S."/>
            <person name="Crotti E."/>
            <person name="Comandatore F."/>
            <person name="Degli Esposti M."/>
            <person name="Ricci I."/>
            <person name="Alma A."/>
            <person name="Favia G."/>
            <person name="Bandi C."/>
            <person name="Daffonchio D."/>
        </authorList>
    </citation>
    <scope>NUCLEOTIDE SEQUENCE [LARGE SCALE GENOMIC DNA]</scope>
    <source>
        <strain evidence="6 7">SF2.1</strain>
    </source>
</reference>
<organism evidence="6 7">
    <name type="scientific">Asaia bogorensis</name>
    <dbReference type="NCBI Taxonomy" id="91915"/>
    <lineage>
        <taxon>Bacteria</taxon>
        <taxon>Pseudomonadati</taxon>
        <taxon>Pseudomonadota</taxon>
        <taxon>Alphaproteobacteria</taxon>
        <taxon>Acetobacterales</taxon>
        <taxon>Acetobacteraceae</taxon>
        <taxon>Asaia</taxon>
    </lineage>
</organism>
<dbReference type="Pfam" id="PF03466">
    <property type="entry name" value="LysR_substrate"/>
    <property type="match status" value="1"/>
</dbReference>
<dbReference type="SUPFAM" id="SSF53850">
    <property type="entry name" value="Periplasmic binding protein-like II"/>
    <property type="match status" value="1"/>
</dbReference>
<dbReference type="Gene3D" id="3.40.190.290">
    <property type="match status" value="1"/>
</dbReference>
<comment type="caution">
    <text evidence="6">The sequence shown here is derived from an EMBL/GenBank/DDBJ whole genome shotgun (WGS) entry which is preliminary data.</text>
</comment>
<comment type="similarity">
    <text evidence="1">Belongs to the LysR transcriptional regulatory family.</text>
</comment>
<dbReference type="SUPFAM" id="SSF46785">
    <property type="entry name" value="Winged helix' DNA-binding domain"/>
    <property type="match status" value="1"/>
</dbReference>
<dbReference type="FunFam" id="1.10.10.10:FF:000001">
    <property type="entry name" value="LysR family transcriptional regulator"/>
    <property type="match status" value="1"/>
</dbReference>
<dbReference type="Pfam" id="PF00126">
    <property type="entry name" value="HTH_1"/>
    <property type="match status" value="1"/>
</dbReference>
<dbReference type="PROSITE" id="PS50931">
    <property type="entry name" value="HTH_LYSR"/>
    <property type="match status" value="1"/>
</dbReference>
<keyword evidence="4" id="KW-0804">Transcription</keyword>
<dbReference type="CDD" id="cd08420">
    <property type="entry name" value="PBP2_CysL_like"/>
    <property type="match status" value="1"/>
</dbReference>
<dbReference type="PANTHER" id="PTHR30126">
    <property type="entry name" value="HTH-TYPE TRANSCRIPTIONAL REGULATOR"/>
    <property type="match status" value="1"/>
</dbReference>
<evidence type="ECO:0000313" key="6">
    <source>
        <dbReference type="EMBL" id="CDG39979.1"/>
    </source>
</evidence>
<evidence type="ECO:0000256" key="3">
    <source>
        <dbReference type="ARBA" id="ARBA00023125"/>
    </source>
</evidence>
<dbReference type="AlphaFoldDB" id="A0A060QFQ8"/>
<accession>A0A060QFQ8</accession>
<evidence type="ECO:0000256" key="1">
    <source>
        <dbReference type="ARBA" id="ARBA00009437"/>
    </source>
</evidence>
<dbReference type="eggNOG" id="COG0583">
    <property type="taxonomic scope" value="Bacteria"/>
</dbReference>
<gene>
    <name evidence="6" type="ORF">ASAP_1934</name>
</gene>
<name>A0A060QFQ8_9PROT</name>
<dbReference type="GO" id="GO:0003700">
    <property type="term" value="F:DNA-binding transcription factor activity"/>
    <property type="evidence" value="ECO:0007669"/>
    <property type="project" value="InterPro"/>
</dbReference>